<sequence length="263" mass="27375">MDIDLTGKSALVTGSTGGIGYAVAKELARLGAYVAVNGRTAERVDAAIKQLKGEVEGGQFLDAVGSVSSAEGVAELVAGLPRVDILINNAGIFEPKPFFEIEDRDWQRFFDVNVMSGVRLSRAYAPGMVERGWGRVVFIASESGINIPAEMVHYGMTKTAQLAVARGLAETVGGSGVTVNSVLPGPTLTEGVADFLKSMGGSGADLEQTGRDFIAENRPTSLIKRLARPEEVASMVAYLCTPAASATTGAALRVDGGVLRGIA</sequence>
<proteinExistence type="inferred from homology"/>
<dbReference type="SUPFAM" id="SSF51735">
    <property type="entry name" value="NAD(P)-binding Rossmann-fold domains"/>
    <property type="match status" value="1"/>
</dbReference>
<dbReference type="RefSeq" id="WP_147077947.1">
    <property type="nucleotide sequence ID" value="NZ_BJZT01000013.1"/>
</dbReference>
<evidence type="ECO:0000313" key="3">
    <source>
        <dbReference type="EMBL" id="GEO99036.1"/>
    </source>
</evidence>
<dbReference type="PANTHER" id="PTHR42879">
    <property type="entry name" value="3-OXOACYL-(ACYL-CARRIER-PROTEIN) REDUCTASE"/>
    <property type="match status" value="1"/>
</dbReference>
<dbReference type="InterPro" id="IPR036291">
    <property type="entry name" value="NAD(P)-bd_dom_sf"/>
</dbReference>
<reference evidence="3 4" key="1">
    <citation type="submission" date="2019-07" db="EMBL/GenBank/DDBJ databases">
        <title>Whole genome shotgun sequence of Methylobacterium haplocladii NBRC 107714.</title>
        <authorList>
            <person name="Hosoyama A."/>
            <person name="Uohara A."/>
            <person name="Ohji S."/>
            <person name="Ichikawa N."/>
        </authorList>
    </citation>
    <scope>NUCLEOTIDE SEQUENCE [LARGE SCALE GENOMIC DNA]</scope>
    <source>
        <strain evidence="3 4">NBRC 107714</strain>
    </source>
</reference>
<name>A0A512IMV0_9HYPH</name>
<evidence type="ECO:0000313" key="4">
    <source>
        <dbReference type="Proteomes" id="UP000321258"/>
    </source>
</evidence>
<dbReference type="PRINTS" id="PR00081">
    <property type="entry name" value="GDHRDH"/>
</dbReference>
<comment type="similarity">
    <text evidence="1 2">Belongs to the short-chain dehydrogenases/reductases (SDR) family.</text>
</comment>
<gene>
    <name evidence="3" type="ORF">MHA02_14240</name>
</gene>
<dbReference type="Proteomes" id="UP000321258">
    <property type="component" value="Unassembled WGS sequence"/>
</dbReference>
<evidence type="ECO:0000256" key="1">
    <source>
        <dbReference type="ARBA" id="ARBA00006484"/>
    </source>
</evidence>
<dbReference type="InterPro" id="IPR002347">
    <property type="entry name" value="SDR_fam"/>
</dbReference>
<evidence type="ECO:0000256" key="2">
    <source>
        <dbReference type="RuleBase" id="RU000363"/>
    </source>
</evidence>
<dbReference type="Pfam" id="PF00106">
    <property type="entry name" value="adh_short"/>
    <property type="match status" value="1"/>
</dbReference>
<dbReference type="FunFam" id="3.40.50.720:FF:000084">
    <property type="entry name" value="Short-chain dehydrogenase reductase"/>
    <property type="match status" value="1"/>
</dbReference>
<dbReference type="Gene3D" id="3.40.50.720">
    <property type="entry name" value="NAD(P)-binding Rossmann-like Domain"/>
    <property type="match status" value="1"/>
</dbReference>
<dbReference type="OrthoDB" id="9793325at2"/>
<keyword evidence="4" id="KW-1185">Reference proteome</keyword>
<dbReference type="AlphaFoldDB" id="A0A512IMV0"/>
<accession>A0A512IMV0</accession>
<protein>
    <submittedName>
        <fullName evidence="3">Oxidoreductase</fullName>
    </submittedName>
</protein>
<dbReference type="EMBL" id="BJZT01000013">
    <property type="protein sequence ID" value="GEO99036.1"/>
    <property type="molecule type" value="Genomic_DNA"/>
</dbReference>
<comment type="caution">
    <text evidence="3">The sequence shown here is derived from an EMBL/GenBank/DDBJ whole genome shotgun (WGS) entry which is preliminary data.</text>
</comment>
<organism evidence="3 4">
    <name type="scientific">Methylobacterium haplocladii</name>
    <dbReference type="NCBI Taxonomy" id="1176176"/>
    <lineage>
        <taxon>Bacteria</taxon>
        <taxon>Pseudomonadati</taxon>
        <taxon>Pseudomonadota</taxon>
        <taxon>Alphaproteobacteria</taxon>
        <taxon>Hyphomicrobiales</taxon>
        <taxon>Methylobacteriaceae</taxon>
        <taxon>Methylobacterium</taxon>
    </lineage>
</organism>
<dbReference type="InterPro" id="IPR050259">
    <property type="entry name" value="SDR"/>
</dbReference>
<dbReference type="PRINTS" id="PR00080">
    <property type="entry name" value="SDRFAMILY"/>
</dbReference>